<accession>A0A081NFS5</accession>
<organism evidence="5 6">
    <name type="scientific">Endozoicomonas numazuensis</name>
    <dbReference type="NCBI Taxonomy" id="1137799"/>
    <lineage>
        <taxon>Bacteria</taxon>
        <taxon>Pseudomonadati</taxon>
        <taxon>Pseudomonadota</taxon>
        <taxon>Gammaproteobacteria</taxon>
        <taxon>Oceanospirillales</taxon>
        <taxon>Endozoicomonadaceae</taxon>
        <taxon>Endozoicomonas</taxon>
    </lineage>
</organism>
<keyword evidence="6" id="KW-1185">Reference proteome</keyword>
<evidence type="ECO:0000256" key="4">
    <source>
        <dbReference type="ARBA" id="ARBA00022825"/>
    </source>
</evidence>
<dbReference type="AlphaFoldDB" id="A0A081NFS5"/>
<evidence type="ECO:0000256" key="2">
    <source>
        <dbReference type="ARBA" id="ARBA00022670"/>
    </source>
</evidence>
<keyword evidence="4" id="KW-0720">Serine protease</keyword>
<reference evidence="5 6" key="1">
    <citation type="submission" date="2014-06" db="EMBL/GenBank/DDBJ databases">
        <title>Whole Genome Sequences of Three Symbiotic Endozoicomonas Bacteria.</title>
        <authorList>
            <person name="Neave M.J."/>
            <person name="Apprill A."/>
            <person name="Voolstra C.R."/>
        </authorList>
    </citation>
    <scope>NUCLEOTIDE SEQUENCE [LARGE SCALE GENOMIC DNA]</scope>
    <source>
        <strain evidence="5 6">DSM 25634</strain>
    </source>
</reference>
<sequence>MLKQQIIAMGGGGFSMEASPFLDDYILSSAGGNPRICFLATASGDSEEYITRFYRRFTQTNCQPTHLELFRRDKRDLEAFLLSQDIIYVGGGNTANMLAIWAVHGVDRILKKALESGVVLCGISAGSICWFEEGVTDSFGQALAPYSCLGFLSGSNCPHYDGEAERKPIYHRLVSEGLISPGVAADDSVALHYVDGELYHVVSSKAGAAAYRIEEYKGEVVETHIPTLYLGE</sequence>
<comment type="similarity">
    <text evidence="1">Belongs to the peptidase S51 family.</text>
</comment>
<evidence type="ECO:0000313" key="6">
    <source>
        <dbReference type="Proteomes" id="UP000028073"/>
    </source>
</evidence>
<dbReference type="OrthoDB" id="9778515at2"/>
<dbReference type="CDD" id="cd03146">
    <property type="entry name" value="GAT1_Peptidase_E"/>
    <property type="match status" value="1"/>
</dbReference>
<dbReference type="PANTHER" id="PTHR20842">
    <property type="entry name" value="PROTEASE S51 ALPHA-ASPARTYL DIPEPTIDASE"/>
    <property type="match status" value="1"/>
</dbReference>
<dbReference type="GO" id="GO:0008236">
    <property type="term" value="F:serine-type peptidase activity"/>
    <property type="evidence" value="ECO:0007669"/>
    <property type="project" value="UniProtKB-KW"/>
</dbReference>
<dbReference type="SUPFAM" id="SSF52317">
    <property type="entry name" value="Class I glutamine amidotransferase-like"/>
    <property type="match status" value="1"/>
</dbReference>
<name>A0A081NFS5_9GAMM</name>
<dbReference type="RefSeq" id="WP_034837428.1">
    <property type="nucleotide sequence ID" value="NZ_JOKH01000003.1"/>
</dbReference>
<evidence type="ECO:0000256" key="1">
    <source>
        <dbReference type="ARBA" id="ARBA00006534"/>
    </source>
</evidence>
<dbReference type="Pfam" id="PF03575">
    <property type="entry name" value="Peptidase_S51"/>
    <property type="match status" value="1"/>
</dbReference>
<dbReference type="InterPro" id="IPR005320">
    <property type="entry name" value="Peptidase_S51"/>
</dbReference>
<keyword evidence="3" id="KW-0378">Hydrolase</keyword>
<evidence type="ECO:0000313" key="5">
    <source>
        <dbReference type="EMBL" id="KEQ17298.1"/>
    </source>
</evidence>
<comment type="caution">
    <text evidence="5">The sequence shown here is derived from an EMBL/GenBank/DDBJ whole genome shotgun (WGS) entry which is preliminary data.</text>
</comment>
<dbReference type="EMBL" id="JOKH01000003">
    <property type="protein sequence ID" value="KEQ17298.1"/>
    <property type="molecule type" value="Genomic_DNA"/>
</dbReference>
<dbReference type="InterPro" id="IPR029062">
    <property type="entry name" value="Class_I_gatase-like"/>
</dbReference>
<dbReference type="Proteomes" id="UP000028073">
    <property type="component" value="Unassembled WGS sequence"/>
</dbReference>
<dbReference type="Gene3D" id="3.40.50.880">
    <property type="match status" value="1"/>
</dbReference>
<proteinExistence type="inferred from homology"/>
<gene>
    <name evidence="5" type="ORF">GZ78_15910</name>
</gene>
<dbReference type="PANTHER" id="PTHR20842:SF0">
    <property type="entry name" value="ALPHA-ASPARTYL DIPEPTIDASE"/>
    <property type="match status" value="1"/>
</dbReference>
<dbReference type="GO" id="GO:0006508">
    <property type="term" value="P:proteolysis"/>
    <property type="evidence" value="ECO:0007669"/>
    <property type="project" value="UniProtKB-KW"/>
</dbReference>
<dbReference type="STRING" id="1137799.GZ78_15910"/>
<keyword evidence="2" id="KW-0645">Protease</keyword>
<protein>
    <submittedName>
        <fullName evidence="5">Peptidase</fullName>
    </submittedName>
</protein>
<dbReference type="eggNOG" id="COG3340">
    <property type="taxonomic scope" value="Bacteria"/>
</dbReference>
<evidence type="ECO:0000256" key="3">
    <source>
        <dbReference type="ARBA" id="ARBA00022801"/>
    </source>
</evidence>